<reference evidence="1" key="1">
    <citation type="submission" date="2021-06" db="EMBL/GenBank/DDBJ databases">
        <authorList>
            <person name="Kallberg Y."/>
            <person name="Tangrot J."/>
            <person name="Rosling A."/>
        </authorList>
    </citation>
    <scope>NUCLEOTIDE SEQUENCE</scope>
    <source>
        <strain evidence="1">28 12/20/2015</strain>
    </source>
</reference>
<evidence type="ECO:0000313" key="2">
    <source>
        <dbReference type="Proteomes" id="UP000789366"/>
    </source>
</evidence>
<proteinExistence type="predicted"/>
<evidence type="ECO:0000313" key="1">
    <source>
        <dbReference type="EMBL" id="CAG8493769.1"/>
    </source>
</evidence>
<accession>A0ACA9KU87</accession>
<dbReference type="Proteomes" id="UP000789366">
    <property type="component" value="Unassembled WGS sequence"/>
</dbReference>
<gene>
    <name evidence="1" type="ORF">SPELUC_LOCUS2680</name>
</gene>
<name>A0ACA9KU87_9GLOM</name>
<feature type="non-terminal residue" evidence="1">
    <location>
        <position position="1"/>
    </location>
</feature>
<dbReference type="EMBL" id="CAJVPW010001866">
    <property type="protein sequence ID" value="CAG8493769.1"/>
    <property type="molecule type" value="Genomic_DNA"/>
</dbReference>
<keyword evidence="2" id="KW-1185">Reference proteome</keyword>
<comment type="caution">
    <text evidence="1">The sequence shown here is derived from an EMBL/GenBank/DDBJ whole genome shotgun (WGS) entry which is preliminary data.</text>
</comment>
<sequence length="200" mass="23105">LNRKITDLNKKLANNLFNNTENHVNSTPSTPAVVPTGVNRVEFLLQDTNTILRDFKDMYVNQIQVKEKELSVCQAQLASNSEDLEKTNRMIEGLKEKTRTLPMRKERVNELINLVTDKIEGQRNRRLENLISEEMTKIGPIADVNQDRVKELTQQLEGLKIERLQLLKTLIEIKKNPDTNLSPYKRVISMFSVIYVNDDV</sequence>
<organism evidence="1 2">
    <name type="scientific">Cetraspora pellucida</name>
    <dbReference type="NCBI Taxonomy" id="1433469"/>
    <lineage>
        <taxon>Eukaryota</taxon>
        <taxon>Fungi</taxon>
        <taxon>Fungi incertae sedis</taxon>
        <taxon>Mucoromycota</taxon>
        <taxon>Glomeromycotina</taxon>
        <taxon>Glomeromycetes</taxon>
        <taxon>Diversisporales</taxon>
        <taxon>Gigasporaceae</taxon>
        <taxon>Cetraspora</taxon>
    </lineage>
</organism>
<protein>
    <submittedName>
        <fullName evidence="1">9170_t:CDS:1</fullName>
    </submittedName>
</protein>